<evidence type="ECO:0000313" key="4">
    <source>
        <dbReference type="Proteomes" id="UP001501752"/>
    </source>
</evidence>
<organism evidence="3 4">
    <name type="scientific">Kitasatospora terrestris</name>
    <dbReference type="NCBI Taxonomy" id="258051"/>
    <lineage>
        <taxon>Bacteria</taxon>
        <taxon>Bacillati</taxon>
        <taxon>Actinomycetota</taxon>
        <taxon>Actinomycetes</taxon>
        <taxon>Kitasatosporales</taxon>
        <taxon>Streptomycetaceae</taxon>
        <taxon>Kitasatospora</taxon>
    </lineage>
</organism>
<dbReference type="EMBL" id="BAABIS010000001">
    <property type="protein sequence ID" value="GAA4842867.1"/>
    <property type="molecule type" value="Genomic_DNA"/>
</dbReference>
<evidence type="ECO:0000256" key="1">
    <source>
        <dbReference type="SAM" id="MobiDB-lite"/>
    </source>
</evidence>
<feature type="transmembrane region" description="Helical" evidence="2">
    <location>
        <begin position="36"/>
        <end position="55"/>
    </location>
</feature>
<protein>
    <submittedName>
        <fullName evidence="3">Uncharacterized protein</fullName>
    </submittedName>
</protein>
<feature type="transmembrane region" description="Helical" evidence="2">
    <location>
        <begin position="101"/>
        <end position="119"/>
    </location>
</feature>
<gene>
    <name evidence="3" type="ORF">GCM10023235_18590</name>
</gene>
<reference evidence="4" key="1">
    <citation type="journal article" date="2019" name="Int. J. Syst. Evol. Microbiol.">
        <title>The Global Catalogue of Microorganisms (GCM) 10K type strain sequencing project: providing services to taxonomists for standard genome sequencing and annotation.</title>
        <authorList>
            <consortium name="The Broad Institute Genomics Platform"/>
            <consortium name="The Broad Institute Genome Sequencing Center for Infectious Disease"/>
            <person name="Wu L."/>
            <person name="Ma J."/>
        </authorList>
    </citation>
    <scope>NUCLEOTIDE SEQUENCE [LARGE SCALE GENOMIC DNA]</scope>
    <source>
        <strain evidence="4">JCM 13006</strain>
    </source>
</reference>
<accession>A0ABP9DES2</accession>
<evidence type="ECO:0000313" key="3">
    <source>
        <dbReference type="EMBL" id="GAA4842867.1"/>
    </source>
</evidence>
<name>A0ABP9DES2_9ACTN</name>
<proteinExistence type="predicted"/>
<sequence>MAEEPPECPRCGHVDLTAVLGADYERKAARRRRRGLTLLLVCCAVLLPWIGYLAANLPVRYESQQWRAAWVGFDVALLCALAATAWYGWRRRQLLVPWAQAAAVLLLCDAWFDVLLSWGTRDLRAALLTALLLELPLAALLLVRVRGILRTVLRIYWHLARLPGDPPPLHRARLLVDPSPPGRSGPERGTLDA</sequence>
<dbReference type="Proteomes" id="UP001501752">
    <property type="component" value="Unassembled WGS sequence"/>
</dbReference>
<keyword evidence="2" id="KW-0472">Membrane</keyword>
<feature type="transmembrane region" description="Helical" evidence="2">
    <location>
        <begin position="67"/>
        <end position="89"/>
    </location>
</feature>
<comment type="caution">
    <text evidence="3">The sequence shown here is derived from an EMBL/GenBank/DDBJ whole genome shotgun (WGS) entry which is preliminary data.</text>
</comment>
<feature type="transmembrane region" description="Helical" evidence="2">
    <location>
        <begin position="125"/>
        <end position="145"/>
    </location>
</feature>
<feature type="region of interest" description="Disordered" evidence="1">
    <location>
        <begin position="173"/>
        <end position="193"/>
    </location>
</feature>
<dbReference type="RefSeq" id="WP_345696296.1">
    <property type="nucleotide sequence ID" value="NZ_BAABIS010000001.1"/>
</dbReference>
<evidence type="ECO:0000256" key="2">
    <source>
        <dbReference type="SAM" id="Phobius"/>
    </source>
</evidence>
<keyword evidence="2" id="KW-0812">Transmembrane</keyword>
<keyword evidence="2" id="KW-1133">Transmembrane helix</keyword>
<keyword evidence="4" id="KW-1185">Reference proteome</keyword>